<keyword evidence="3" id="KW-0808">Transferase</keyword>
<dbReference type="Gene3D" id="3.30.450.20">
    <property type="entry name" value="PAS domain"/>
    <property type="match status" value="3"/>
</dbReference>
<dbReference type="RefSeq" id="WP_084240354.1">
    <property type="nucleotide sequence ID" value="NZ_FWXT01000003.1"/>
</dbReference>
<dbReference type="SUPFAM" id="SSF55874">
    <property type="entry name" value="ATPase domain of HSP90 chaperone/DNA topoisomerase II/histidine kinase"/>
    <property type="match status" value="1"/>
</dbReference>
<organism evidence="8 9">
    <name type="scientific">Pedobacter africanus</name>
    <dbReference type="NCBI Taxonomy" id="151894"/>
    <lineage>
        <taxon>Bacteria</taxon>
        <taxon>Pseudomonadati</taxon>
        <taxon>Bacteroidota</taxon>
        <taxon>Sphingobacteriia</taxon>
        <taxon>Sphingobacteriales</taxon>
        <taxon>Sphingobacteriaceae</taxon>
        <taxon>Pedobacter</taxon>
    </lineage>
</organism>
<dbReference type="EMBL" id="FWXT01000003">
    <property type="protein sequence ID" value="SMC94564.1"/>
    <property type="molecule type" value="Genomic_DNA"/>
</dbReference>
<keyword evidence="6" id="KW-0175">Coiled coil</keyword>
<sequence length="603" mass="68847">MKQKLLQSAMDSSAAMIQVFEAVRDNEGAIIDFKWILNNPASEKLYGDVLGKSLLSLNPGVIEEGIFDTFKQVTETGIPDASERHYAHEQFKGWFYQSVVKLNDGVATSTIDITHIKNTELKARSGLEFFQSVVDSSLDVIQVFEAVRNEKGNIIDFVWILNNTQGVRQNGDVVGKRLTTLSPGVIVSGIFDKMVQVTETGISYKHEHHYPYEHFGDAWFYQALVKYEDGIIMTTRDITTEKRAEQELLNIKDKLAKKAADKYVWLFNSIEQGFCTIQMIFNEADEPVDYRFLEMNKAFEAQTGLKNAVGKTVRTMLPEHENHWYEIYGEVAKTGMSKHFEEYAAALGRWYDVYAFRIDAPEDYHVAVLFNDVSERKKAAENLLKAQEVEKKQKHRRELLKATLNAQEKERRRIAENLHNGLGQILFGALLNFNQLNLKKGETWTAQHDEIRQMTMSLLQQAIRESRDISHELMPNVLQDFGFKAAIEDICKQFKGVLDIRCLFHNLPELMEQYIEIVIYRGVQELLVNIIKHANANKVTVSINYDAKQYTVEVSDNGKGFDAKKISYGIGLHTIRQHVELLRGVLDISPANPGTRVQLTIPS</sequence>
<dbReference type="PANTHER" id="PTHR24421:SF10">
    <property type="entry name" value="NITRATE_NITRITE SENSOR PROTEIN NARQ"/>
    <property type="match status" value="1"/>
</dbReference>
<dbReference type="GO" id="GO:0004673">
    <property type="term" value="F:protein histidine kinase activity"/>
    <property type="evidence" value="ECO:0007669"/>
    <property type="project" value="UniProtKB-EC"/>
</dbReference>
<dbReference type="Gene3D" id="3.30.565.10">
    <property type="entry name" value="Histidine kinase-like ATPase, C-terminal domain"/>
    <property type="match status" value="1"/>
</dbReference>
<dbReference type="InterPro" id="IPR005467">
    <property type="entry name" value="His_kinase_dom"/>
</dbReference>
<dbReference type="GO" id="GO:0000160">
    <property type="term" value="P:phosphorelay signal transduction system"/>
    <property type="evidence" value="ECO:0007669"/>
    <property type="project" value="UniProtKB-KW"/>
</dbReference>
<comment type="catalytic activity">
    <reaction evidence="1">
        <text>ATP + protein L-histidine = ADP + protein N-phospho-L-histidine.</text>
        <dbReference type="EC" id="2.7.13.3"/>
    </reaction>
</comment>
<evidence type="ECO:0000259" key="7">
    <source>
        <dbReference type="PROSITE" id="PS50109"/>
    </source>
</evidence>
<name>A0A1W2DBC3_9SPHI</name>
<dbReference type="Gene3D" id="1.20.5.1930">
    <property type="match status" value="1"/>
</dbReference>
<dbReference type="PROSITE" id="PS50109">
    <property type="entry name" value="HIS_KIN"/>
    <property type="match status" value="1"/>
</dbReference>
<evidence type="ECO:0000256" key="5">
    <source>
        <dbReference type="ARBA" id="ARBA00023012"/>
    </source>
</evidence>
<proteinExistence type="predicted"/>
<accession>A0A1W2DBC3</accession>
<dbReference type="SUPFAM" id="SSF55785">
    <property type="entry name" value="PYP-like sensor domain (PAS domain)"/>
    <property type="match status" value="2"/>
</dbReference>
<keyword evidence="4 8" id="KW-0418">Kinase</keyword>
<dbReference type="InterPro" id="IPR036890">
    <property type="entry name" value="HATPase_C_sf"/>
</dbReference>
<evidence type="ECO:0000313" key="9">
    <source>
        <dbReference type="Proteomes" id="UP000192756"/>
    </source>
</evidence>
<reference evidence="9" key="1">
    <citation type="submission" date="2017-04" db="EMBL/GenBank/DDBJ databases">
        <authorList>
            <person name="Varghese N."/>
            <person name="Submissions S."/>
        </authorList>
    </citation>
    <scope>NUCLEOTIDE SEQUENCE [LARGE SCALE GENOMIC DNA]</scope>
    <source>
        <strain evidence="9">DSM 12126</strain>
    </source>
</reference>
<evidence type="ECO:0000256" key="4">
    <source>
        <dbReference type="ARBA" id="ARBA00022777"/>
    </source>
</evidence>
<dbReference type="InterPro" id="IPR035965">
    <property type="entry name" value="PAS-like_dom_sf"/>
</dbReference>
<evidence type="ECO:0000313" key="8">
    <source>
        <dbReference type="EMBL" id="SMC94564.1"/>
    </source>
</evidence>
<feature type="domain" description="Histidine kinase" evidence="7">
    <location>
        <begin position="519"/>
        <end position="603"/>
    </location>
</feature>
<feature type="coiled-coil region" evidence="6">
    <location>
        <begin position="370"/>
        <end position="417"/>
    </location>
</feature>
<gene>
    <name evidence="8" type="ORF">SAMN04488524_3555</name>
</gene>
<protein>
    <recommendedName>
        <fullName evidence="2">histidine kinase</fullName>
        <ecNumber evidence="2">2.7.13.3</ecNumber>
    </recommendedName>
</protein>
<dbReference type="Proteomes" id="UP000192756">
    <property type="component" value="Unassembled WGS sequence"/>
</dbReference>
<dbReference type="SMART" id="SM00387">
    <property type="entry name" value="HATPase_c"/>
    <property type="match status" value="1"/>
</dbReference>
<evidence type="ECO:0000256" key="2">
    <source>
        <dbReference type="ARBA" id="ARBA00012438"/>
    </source>
</evidence>
<dbReference type="InterPro" id="IPR050482">
    <property type="entry name" value="Sensor_HK_TwoCompSys"/>
</dbReference>
<dbReference type="CDD" id="cd16917">
    <property type="entry name" value="HATPase_UhpB-NarQ-NarX-like"/>
    <property type="match status" value="1"/>
</dbReference>
<dbReference type="PANTHER" id="PTHR24421">
    <property type="entry name" value="NITRATE/NITRITE SENSOR PROTEIN NARX-RELATED"/>
    <property type="match status" value="1"/>
</dbReference>
<dbReference type="STRING" id="151894.SAMN04488524_3555"/>
<dbReference type="AlphaFoldDB" id="A0A1W2DBC3"/>
<dbReference type="InterPro" id="IPR003594">
    <property type="entry name" value="HATPase_dom"/>
</dbReference>
<dbReference type="Pfam" id="PF02518">
    <property type="entry name" value="HATPase_c"/>
    <property type="match status" value="1"/>
</dbReference>
<keyword evidence="9" id="KW-1185">Reference proteome</keyword>
<dbReference type="EC" id="2.7.13.3" evidence="2"/>
<evidence type="ECO:0000256" key="6">
    <source>
        <dbReference type="SAM" id="Coils"/>
    </source>
</evidence>
<evidence type="ECO:0000256" key="1">
    <source>
        <dbReference type="ARBA" id="ARBA00000085"/>
    </source>
</evidence>
<evidence type="ECO:0000256" key="3">
    <source>
        <dbReference type="ARBA" id="ARBA00022679"/>
    </source>
</evidence>
<dbReference type="OrthoDB" id="5401121at2"/>
<keyword evidence="5" id="KW-0902">Two-component regulatory system</keyword>